<gene>
    <name evidence="3" type="ORF">LP43_0136</name>
</gene>
<evidence type="ECO:0000313" key="4">
    <source>
        <dbReference type="Proteomes" id="UP000029999"/>
    </source>
</evidence>
<dbReference type="GO" id="GO:0003677">
    <property type="term" value="F:DNA binding"/>
    <property type="evidence" value="ECO:0007669"/>
    <property type="project" value="UniProtKB-KW"/>
</dbReference>
<evidence type="ECO:0000256" key="1">
    <source>
        <dbReference type="ARBA" id="ARBA00023125"/>
    </source>
</evidence>
<name>A0A0A0BIQ0_9GAMM</name>
<keyword evidence="1" id="KW-0238">DNA-binding</keyword>
<dbReference type="GO" id="GO:0015074">
    <property type="term" value="P:DNA integration"/>
    <property type="evidence" value="ECO:0007669"/>
    <property type="project" value="InterPro"/>
</dbReference>
<dbReference type="RefSeq" id="WP_008290503.1">
    <property type="nucleotide sequence ID" value="NZ_JRQD01000001.1"/>
</dbReference>
<reference evidence="3 4" key="1">
    <citation type="submission" date="2014-09" db="EMBL/GenBank/DDBJ databases">
        <authorList>
            <person name="Grob C."/>
            <person name="Taubert M."/>
            <person name="Howat A.M."/>
            <person name="Burns O.J."/>
            <person name="Dixon J.L."/>
            <person name="Chen Y."/>
            <person name="Murrell J.C."/>
        </authorList>
    </citation>
    <scope>NUCLEOTIDE SEQUENCE [LARGE SCALE GENOMIC DNA]</scope>
    <source>
        <strain evidence="3">L4</strain>
    </source>
</reference>
<organism evidence="3 4">
    <name type="scientific">Methylophaga thiooxydans</name>
    <dbReference type="NCBI Taxonomy" id="392484"/>
    <lineage>
        <taxon>Bacteria</taxon>
        <taxon>Pseudomonadati</taxon>
        <taxon>Pseudomonadota</taxon>
        <taxon>Gammaproteobacteria</taxon>
        <taxon>Thiotrichales</taxon>
        <taxon>Piscirickettsiaceae</taxon>
        <taxon>Methylophaga</taxon>
    </lineage>
</organism>
<dbReference type="Gene3D" id="1.10.443.10">
    <property type="entry name" value="Intergrase catalytic core"/>
    <property type="match status" value="1"/>
</dbReference>
<proteinExistence type="predicted"/>
<dbReference type="InterPro" id="IPR010998">
    <property type="entry name" value="Integrase_recombinase_N"/>
</dbReference>
<dbReference type="Gene3D" id="1.10.150.130">
    <property type="match status" value="1"/>
</dbReference>
<dbReference type="AlphaFoldDB" id="A0A0A0BIQ0"/>
<dbReference type="InterPro" id="IPR011010">
    <property type="entry name" value="DNA_brk_join_enz"/>
</dbReference>
<dbReference type="InterPro" id="IPR013762">
    <property type="entry name" value="Integrase-like_cat_sf"/>
</dbReference>
<accession>A0A0A0BIQ0</accession>
<dbReference type="EMBL" id="JRQD01000001">
    <property type="protein sequence ID" value="KGM07720.1"/>
    <property type="molecule type" value="Genomic_DNA"/>
</dbReference>
<dbReference type="SUPFAM" id="SSF56349">
    <property type="entry name" value="DNA breaking-rejoining enzymes"/>
    <property type="match status" value="1"/>
</dbReference>
<sequence>MIFSIPTDEQCKVTSHLKLYPAPKIPVMFNDDGIFEVPSKFLMDVALKHKDVMSSVGTYADHLQVFFKFIETLKTPSGFLRKKYDWKDVTDHHFHSFIHEKQNQGRKNKYIGHILTTVFRFYKWAEENKYIRKHVAIYHDDSTYAISAKYNENFSSWTWPYLPSNEFEFKSVPTGEHLEEAHVKAIETSNIVGERDALIMALYERTARRMDALRIRVQQIPTQEEIDEANESDKIVKITVLGKRNITRELEITPELAEEFRDYIDGQRAEIVSRVKRANKAYKDPGLVFISYNDGSPLNPTYISSRISCYLPERMSGHRIRAKGITDIVAAYDGYDAEGKPLAVRDVLLRAAEAAGWKNPMSLRSYLASSRASHRSARVHSESREKALALKESRLRKQITQYEQLKPIADAIGSGKEISAEMIEMLLNSIMEH</sequence>
<dbReference type="GO" id="GO:0006310">
    <property type="term" value="P:DNA recombination"/>
    <property type="evidence" value="ECO:0007669"/>
    <property type="project" value="UniProtKB-KW"/>
</dbReference>
<protein>
    <submittedName>
        <fullName evidence="3">Uncharacterized protein</fullName>
    </submittedName>
</protein>
<evidence type="ECO:0000313" key="3">
    <source>
        <dbReference type="EMBL" id="KGM07720.1"/>
    </source>
</evidence>
<comment type="caution">
    <text evidence="3">The sequence shown here is derived from an EMBL/GenBank/DDBJ whole genome shotgun (WGS) entry which is preliminary data.</text>
</comment>
<keyword evidence="2" id="KW-0233">DNA recombination</keyword>
<dbReference type="Proteomes" id="UP000029999">
    <property type="component" value="Unassembled WGS sequence"/>
</dbReference>
<evidence type="ECO:0000256" key="2">
    <source>
        <dbReference type="ARBA" id="ARBA00023172"/>
    </source>
</evidence>